<dbReference type="SFLD" id="SFLDS00003">
    <property type="entry name" value="Haloacid_Dehalogenase"/>
    <property type="match status" value="1"/>
</dbReference>
<comment type="cofactor">
    <cofactor evidence="1">
        <name>Mg(2+)</name>
        <dbReference type="ChEBI" id="CHEBI:18420"/>
    </cofactor>
</comment>
<dbReference type="EMBL" id="FOYR01000001">
    <property type="protein sequence ID" value="SFR34365.1"/>
    <property type="molecule type" value="Genomic_DNA"/>
</dbReference>
<evidence type="ECO:0000313" key="6">
    <source>
        <dbReference type="EMBL" id="SFR34365.1"/>
    </source>
</evidence>
<dbReference type="SUPFAM" id="SSF56784">
    <property type="entry name" value="HAD-like"/>
    <property type="match status" value="1"/>
</dbReference>
<dbReference type="SFLD" id="SFLDG01129">
    <property type="entry name" value="C1.5:_HAD__Beta-PGM__Phosphata"/>
    <property type="match status" value="1"/>
</dbReference>
<dbReference type="AlphaFoldDB" id="A0A1I6FWL9"/>
<dbReference type="Gene3D" id="3.40.50.1000">
    <property type="entry name" value="HAD superfamily/HAD-like"/>
    <property type="match status" value="1"/>
</dbReference>
<dbReference type="InterPro" id="IPR051600">
    <property type="entry name" value="Beta-PGM-like"/>
</dbReference>
<keyword evidence="4" id="KW-0460">Magnesium</keyword>
<dbReference type="InterPro" id="IPR023214">
    <property type="entry name" value="HAD_sf"/>
</dbReference>
<sequence length="258" mass="27493">MFLPAATCAACSVQASPASGRGAARRYDGGVNQHPRAVLWDMDGTLVDTEPYWMDAETDLVESFGGTWSHEQALQLVGSGLIDSAIILQGAGVRMGAQEIVDELTERVRVRLQQDGVPFRPGARELLQELRAQDVRTALVTMSLRRMAEDIVSLIGFDAFDVIVGGDDVERPKPFADPYLQAAEALGVDIADTVALEDSPTGLQAALSARAVAIGIPHIVELDGLGADAIWETLAGRGVDDLAAEFARVRSLRAEAAL</sequence>
<dbReference type="InterPro" id="IPR006439">
    <property type="entry name" value="HAD-SF_hydro_IA"/>
</dbReference>
<dbReference type="CDD" id="cd07505">
    <property type="entry name" value="HAD_BPGM-like"/>
    <property type="match status" value="1"/>
</dbReference>
<evidence type="ECO:0000256" key="2">
    <source>
        <dbReference type="ARBA" id="ARBA00006171"/>
    </source>
</evidence>
<dbReference type="NCBIfam" id="TIGR01509">
    <property type="entry name" value="HAD-SF-IA-v3"/>
    <property type="match status" value="1"/>
</dbReference>
<dbReference type="GO" id="GO:0003824">
    <property type="term" value="F:catalytic activity"/>
    <property type="evidence" value="ECO:0007669"/>
    <property type="project" value="UniProtKB-ARBA"/>
</dbReference>
<dbReference type="Proteomes" id="UP000198877">
    <property type="component" value="Unassembled WGS sequence"/>
</dbReference>
<evidence type="ECO:0000256" key="1">
    <source>
        <dbReference type="ARBA" id="ARBA00001946"/>
    </source>
</evidence>
<protein>
    <submittedName>
        <fullName evidence="6">Haloacid dehalogenase superfamily, subfamily IA, variant 3 with third motif having DD or ED</fullName>
    </submittedName>
</protein>
<evidence type="ECO:0000256" key="5">
    <source>
        <dbReference type="ARBA" id="ARBA00023277"/>
    </source>
</evidence>
<keyword evidence="5" id="KW-0119">Carbohydrate metabolism</keyword>
<dbReference type="Gene3D" id="1.10.150.240">
    <property type="entry name" value="Putative phosphatase, domain 2"/>
    <property type="match status" value="1"/>
</dbReference>
<dbReference type="InterPro" id="IPR041492">
    <property type="entry name" value="HAD_2"/>
</dbReference>
<dbReference type="GO" id="GO:0046872">
    <property type="term" value="F:metal ion binding"/>
    <property type="evidence" value="ECO:0007669"/>
    <property type="project" value="UniProtKB-KW"/>
</dbReference>
<comment type="similarity">
    <text evidence="2">Belongs to the HAD-like hydrolase superfamily. CbbY/CbbZ/Gph/YieH family.</text>
</comment>
<evidence type="ECO:0000256" key="4">
    <source>
        <dbReference type="ARBA" id="ARBA00022842"/>
    </source>
</evidence>
<keyword evidence="3" id="KW-0479">Metal-binding</keyword>
<gene>
    <name evidence="6" type="ORF">SAMN04488591_0439</name>
</gene>
<reference evidence="7" key="1">
    <citation type="submission" date="2016-10" db="EMBL/GenBank/DDBJ databases">
        <authorList>
            <person name="Varghese N."/>
            <person name="Submissions S."/>
        </authorList>
    </citation>
    <scope>NUCLEOTIDE SEQUENCE [LARGE SCALE GENOMIC DNA]</scope>
    <source>
        <strain evidence="7">CL127</strain>
    </source>
</reference>
<evidence type="ECO:0000313" key="7">
    <source>
        <dbReference type="Proteomes" id="UP000198877"/>
    </source>
</evidence>
<name>A0A1I6FWL9_9MICO</name>
<organism evidence="6 7">
    <name type="scientific">Microbacterium azadirachtae</name>
    <dbReference type="NCBI Taxonomy" id="582680"/>
    <lineage>
        <taxon>Bacteria</taxon>
        <taxon>Bacillati</taxon>
        <taxon>Actinomycetota</taxon>
        <taxon>Actinomycetes</taxon>
        <taxon>Micrococcales</taxon>
        <taxon>Microbacteriaceae</taxon>
        <taxon>Microbacterium</taxon>
    </lineage>
</organism>
<dbReference type="PANTHER" id="PTHR46193:SF18">
    <property type="entry name" value="HEXITOL PHOSPHATASE B"/>
    <property type="match status" value="1"/>
</dbReference>
<proteinExistence type="inferred from homology"/>
<accession>A0A1I6FWL9</accession>
<dbReference type="Pfam" id="PF13419">
    <property type="entry name" value="HAD_2"/>
    <property type="match status" value="1"/>
</dbReference>
<dbReference type="InterPro" id="IPR036412">
    <property type="entry name" value="HAD-like_sf"/>
</dbReference>
<evidence type="ECO:0000256" key="3">
    <source>
        <dbReference type="ARBA" id="ARBA00022723"/>
    </source>
</evidence>
<dbReference type="PANTHER" id="PTHR46193">
    <property type="entry name" value="6-PHOSPHOGLUCONATE PHOSPHATASE"/>
    <property type="match status" value="1"/>
</dbReference>
<dbReference type="InterPro" id="IPR023198">
    <property type="entry name" value="PGP-like_dom2"/>
</dbReference>